<organism evidence="1">
    <name type="scientific">Rhizopus microsporus var. microsporus</name>
    <dbReference type="NCBI Taxonomy" id="86635"/>
    <lineage>
        <taxon>Eukaryota</taxon>
        <taxon>Fungi</taxon>
        <taxon>Fungi incertae sedis</taxon>
        <taxon>Mucoromycota</taxon>
        <taxon>Mucoromycotina</taxon>
        <taxon>Mucoromycetes</taxon>
        <taxon>Mucorales</taxon>
        <taxon>Mucorineae</taxon>
        <taxon>Rhizopodaceae</taxon>
        <taxon>Rhizopus</taxon>
    </lineage>
</organism>
<evidence type="ECO:0008006" key="2">
    <source>
        <dbReference type="Google" id="ProtNLM"/>
    </source>
</evidence>
<name>A0A1X0R020_RHIZD</name>
<dbReference type="EMBL" id="KV921946">
    <property type="protein sequence ID" value="ORE05383.1"/>
    <property type="molecule type" value="Genomic_DNA"/>
</dbReference>
<gene>
    <name evidence="1" type="ORF">BCV72DRAFT_336634</name>
</gene>
<accession>A0A1X0R020</accession>
<proteinExistence type="predicted"/>
<evidence type="ECO:0000313" key="1">
    <source>
        <dbReference type="EMBL" id="ORE05383.1"/>
    </source>
</evidence>
<dbReference type="VEuPathDB" id="FungiDB:BCV72DRAFT_336634"/>
<reference evidence="1" key="1">
    <citation type="journal article" date="2016" name="Proc. Natl. Acad. Sci. U.S.A.">
        <title>Lipid metabolic changes in an early divergent fungus govern the establishment of a mutualistic symbiosis with endobacteria.</title>
        <authorList>
            <person name="Lastovetsky O.A."/>
            <person name="Gaspar M.L."/>
            <person name="Mondo S.J."/>
            <person name="LaButti K.M."/>
            <person name="Sandor L."/>
            <person name="Grigoriev I.V."/>
            <person name="Henry S.A."/>
            <person name="Pawlowska T.E."/>
        </authorList>
    </citation>
    <scope>NUCLEOTIDE SEQUENCE [LARGE SCALE GENOMIC DNA]</scope>
    <source>
        <strain evidence="1">ATCC 52814</strain>
    </source>
</reference>
<protein>
    <recommendedName>
        <fullName evidence="2">MULE transposase domain-containing protein</fullName>
    </recommendedName>
</protein>
<sequence>MNIQSLYGNEKGSVMDEYGRPESMDYIADKEQFSSSNIEFSYCLNVVSSAASCEYRIQPKVVKTKIRYHFQLGHNPQQALNYLQSEKFDNITKKVLRTCIITSTPLKKETILKAKRMPESLIIDATYKSNAHKQAFINIVGASSVVSRNLDSLATLEIVGAWVIEEQTYNYAWALNCLKETVWPASLDQQTPLPSVLQQTVEIQQKSACHHATTDHERATRFHEAYIIDVAYGTNSLKMPLICVYGVSSLGRQTLKTFPITFAWVANEREEAYSWSLKTLDNVLGEVPKETIVIPTAKLCRIFEKWKQNKDLFVNEVERIKLKNYYEIEWKLHLEKWAAIYTSKLQRMRCTTTQRADSDHSALKKGMFAVQPLQMSFEEINDYIEKLGRGFNDLQQKEKSKQSGWTACTNEFFAS</sequence>
<dbReference type="AlphaFoldDB" id="A0A1X0R020"/>
<dbReference type="Proteomes" id="UP000242414">
    <property type="component" value="Unassembled WGS sequence"/>
</dbReference>